<feature type="transmembrane region" description="Helical" evidence="6">
    <location>
        <begin position="193"/>
        <end position="216"/>
    </location>
</feature>
<evidence type="ECO:0000313" key="7">
    <source>
        <dbReference type="EMBL" id="MFC4827674.1"/>
    </source>
</evidence>
<feature type="transmembrane region" description="Helical" evidence="6">
    <location>
        <begin position="26"/>
        <end position="47"/>
    </location>
</feature>
<keyword evidence="5 6" id="KW-0472">Membrane</keyword>
<comment type="subcellular location">
    <subcellularLocation>
        <location evidence="1">Membrane</location>
        <topology evidence="1">Multi-pass membrane protein</topology>
    </subcellularLocation>
</comment>
<evidence type="ECO:0000256" key="6">
    <source>
        <dbReference type="SAM" id="Phobius"/>
    </source>
</evidence>
<evidence type="ECO:0000256" key="1">
    <source>
        <dbReference type="ARBA" id="ARBA00004141"/>
    </source>
</evidence>
<feature type="transmembrane region" description="Helical" evidence="6">
    <location>
        <begin position="104"/>
        <end position="121"/>
    </location>
</feature>
<accession>A0ABV9R159</accession>
<dbReference type="PANTHER" id="PTHR33802:SF1">
    <property type="entry name" value="XK-RELATED PROTEIN"/>
    <property type="match status" value="1"/>
</dbReference>
<dbReference type="Proteomes" id="UP001595960">
    <property type="component" value="Unassembled WGS sequence"/>
</dbReference>
<keyword evidence="3 6" id="KW-0812">Transmembrane</keyword>
<protein>
    <submittedName>
        <fullName evidence="7">Tryptophan-rich sensory protein</fullName>
    </submittedName>
</protein>
<dbReference type="Pfam" id="PF03073">
    <property type="entry name" value="TspO_MBR"/>
    <property type="match status" value="1"/>
</dbReference>
<feature type="transmembrane region" description="Helical" evidence="6">
    <location>
        <begin position="253"/>
        <end position="276"/>
    </location>
</feature>
<name>A0ABV9R159_9MICO</name>
<dbReference type="InterPro" id="IPR038330">
    <property type="entry name" value="TspO/MBR-related_sf"/>
</dbReference>
<evidence type="ECO:0000256" key="2">
    <source>
        <dbReference type="ARBA" id="ARBA00007524"/>
    </source>
</evidence>
<keyword evidence="4 6" id="KW-1133">Transmembrane helix</keyword>
<feature type="transmembrane region" description="Helical" evidence="6">
    <location>
        <begin position="223"/>
        <end position="241"/>
    </location>
</feature>
<evidence type="ECO:0000256" key="5">
    <source>
        <dbReference type="ARBA" id="ARBA00023136"/>
    </source>
</evidence>
<organism evidence="7 8">
    <name type="scientific">Agromyces aurantiacus</name>
    <dbReference type="NCBI Taxonomy" id="165814"/>
    <lineage>
        <taxon>Bacteria</taxon>
        <taxon>Bacillati</taxon>
        <taxon>Actinomycetota</taxon>
        <taxon>Actinomycetes</taxon>
        <taxon>Micrococcales</taxon>
        <taxon>Microbacteriaceae</taxon>
        <taxon>Agromyces</taxon>
    </lineage>
</organism>
<comment type="similarity">
    <text evidence="2">Belongs to the TspO/BZRP family.</text>
</comment>
<sequence length="291" mass="30099">MTTTTHDRSAEATTRPPGPSDTVRQLVVLVTSLLAIAAAFIGSGAFAGRPIQEAAGGWLDADSTLIAPARPAFGIWSVIYTGLLAYALWQLLPAQRTSARHRRIGYAVAASLVLNAVWIGVVQFDLLGLSVVVIFALLAVLAWLFVQIRRMPPRSVLDGIITDGSIGLYLGWVVVATAANTTAALAASGFDGWGIAPVVWAVIVIAVAAGVGVAIGIAGRGRLAPMVSLCWGLAWLGVARLTDEPSSQVTGIAAFIAAGVVVIATVGARIGAMVVARADRIDREAEARAST</sequence>
<dbReference type="EMBL" id="JBHSJC010000001">
    <property type="protein sequence ID" value="MFC4827674.1"/>
    <property type="molecule type" value="Genomic_DNA"/>
</dbReference>
<evidence type="ECO:0000313" key="8">
    <source>
        <dbReference type="Proteomes" id="UP001595960"/>
    </source>
</evidence>
<reference evidence="8" key="1">
    <citation type="journal article" date="2019" name="Int. J. Syst. Evol. Microbiol.">
        <title>The Global Catalogue of Microorganisms (GCM) 10K type strain sequencing project: providing services to taxonomists for standard genome sequencing and annotation.</title>
        <authorList>
            <consortium name="The Broad Institute Genomics Platform"/>
            <consortium name="The Broad Institute Genome Sequencing Center for Infectious Disease"/>
            <person name="Wu L."/>
            <person name="Ma J."/>
        </authorList>
    </citation>
    <scope>NUCLEOTIDE SEQUENCE [LARGE SCALE GENOMIC DNA]</scope>
    <source>
        <strain evidence="8">CGMCC 1.12192</strain>
    </source>
</reference>
<dbReference type="Gene3D" id="1.20.1260.100">
    <property type="entry name" value="TspO/MBR protein"/>
    <property type="match status" value="1"/>
</dbReference>
<keyword evidence="8" id="KW-1185">Reference proteome</keyword>
<dbReference type="PANTHER" id="PTHR33802">
    <property type="entry name" value="SI:CH211-161H7.5-RELATED"/>
    <property type="match status" value="1"/>
</dbReference>
<feature type="transmembrane region" description="Helical" evidence="6">
    <location>
        <begin position="127"/>
        <end position="146"/>
    </location>
</feature>
<evidence type="ECO:0000256" key="4">
    <source>
        <dbReference type="ARBA" id="ARBA00022989"/>
    </source>
</evidence>
<dbReference type="InterPro" id="IPR004307">
    <property type="entry name" value="TspO_MBR"/>
</dbReference>
<comment type="caution">
    <text evidence="7">The sequence shown here is derived from an EMBL/GenBank/DDBJ whole genome shotgun (WGS) entry which is preliminary data.</text>
</comment>
<feature type="transmembrane region" description="Helical" evidence="6">
    <location>
        <begin position="73"/>
        <end position="92"/>
    </location>
</feature>
<dbReference type="RefSeq" id="WP_204395715.1">
    <property type="nucleotide sequence ID" value="NZ_JAFBBW010000001.1"/>
</dbReference>
<feature type="transmembrane region" description="Helical" evidence="6">
    <location>
        <begin position="166"/>
        <end position="187"/>
    </location>
</feature>
<proteinExistence type="inferred from homology"/>
<gene>
    <name evidence="7" type="ORF">ACFPER_02665</name>
</gene>
<evidence type="ECO:0000256" key="3">
    <source>
        <dbReference type="ARBA" id="ARBA00022692"/>
    </source>
</evidence>